<dbReference type="PANTHER" id="PTHR24068">
    <property type="entry name" value="UBIQUITIN-CONJUGATING ENZYME E2"/>
    <property type="match status" value="1"/>
</dbReference>
<evidence type="ECO:0000313" key="7">
    <source>
        <dbReference type="RefSeq" id="XP_010512791.1"/>
    </source>
</evidence>
<keyword evidence="2 4" id="KW-0833">Ubl conjugation pathway</keyword>
<dbReference type="SMART" id="SM00212">
    <property type="entry name" value="UBCc"/>
    <property type="match status" value="1"/>
</dbReference>
<dbReference type="Pfam" id="PF00179">
    <property type="entry name" value="UQ_con"/>
    <property type="match status" value="1"/>
</dbReference>
<dbReference type="SUPFAM" id="SSF54495">
    <property type="entry name" value="UBC-like"/>
    <property type="match status" value="1"/>
</dbReference>
<dbReference type="Proteomes" id="UP000694864">
    <property type="component" value="Chromosome 5"/>
</dbReference>
<proteinExistence type="inferred from homology"/>
<protein>
    <submittedName>
        <fullName evidence="7">Probable ubiquitin-conjugating enzyme E2 31</fullName>
    </submittedName>
</protein>
<dbReference type="Gene3D" id="3.10.110.10">
    <property type="entry name" value="Ubiquitin Conjugating Enzyme"/>
    <property type="match status" value="1"/>
</dbReference>
<evidence type="ECO:0000256" key="3">
    <source>
        <dbReference type="PROSITE-ProRule" id="PRU10133"/>
    </source>
</evidence>
<evidence type="ECO:0000256" key="2">
    <source>
        <dbReference type="ARBA" id="ARBA00022786"/>
    </source>
</evidence>
<feature type="domain" description="UBC core" evidence="5">
    <location>
        <begin position="6"/>
        <end position="156"/>
    </location>
</feature>
<keyword evidence="6" id="KW-1185">Reference proteome</keyword>
<comment type="similarity">
    <text evidence="4">Belongs to the ubiquitin-conjugating enzyme family.</text>
</comment>
<feature type="active site" description="Glycyl thioester intermediate" evidence="3">
    <location>
        <position position="94"/>
    </location>
</feature>
<reference evidence="6" key="1">
    <citation type="journal article" date="2014" name="Nat. Commun.">
        <title>The emerging biofuel crop Camelina sativa retains a highly undifferentiated hexaploid genome structure.</title>
        <authorList>
            <person name="Kagale S."/>
            <person name="Koh C."/>
            <person name="Nixon J."/>
            <person name="Bollina V."/>
            <person name="Clarke W.E."/>
            <person name="Tuteja R."/>
            <person name="Spillane C."/>
            <person name="Robinson S.J."/>
            <person name="Links M.G."/>
            <person name="Clarke C."/>
            <person name="Higgins E.E."/>
            <person name="Huebert T."/>
            <person name="Sharpe A.G."/>
            <person name="Parkin I.A."/>
        </authorList>
    </citation>
    <scope>NUCLEOTIDE SEQUENCE [LARGE SCALE GENOMIC DNA]</scope>
    <source>
        <strain evidence="6">cv. DH55</strain>
    </source>
</reference>
<dbReference type="RefSeq" id="XP_010512791.1">
    <property type="nucleotide sequence ID" value="XM_010514489.1"/>
</dbReference>
<dbReference type="PROSITE" id="PS00183">
    <property type="entry name" value="UBC_1"/>
    <property type="match status" value="1"/>
</dbReference>
<accession>A0ABM0ZAL8</accession>
<evidence type="ECO:0000256" key="4">
    <source>
        <dbReference type="RuleBase" id="RU362109"/>
    </source>
</evidence>
<dbReference type="GeneID" id="104788702"/>
<dbReference type="InterPro" id="IPR023313">
    <property type="entry name" value="UBQ-conjugating_AS"/>
</dbReference>
<reference evidence="7" key="2">
    <citation type="submission" date="2025-08" db="UniProtKB">
        <authorList>
            <consortium name="RefSeq"/>
        </authorList>
    </citation>
    <scope>IDENTIFICATION</scope>
    <source>
        <tissue evidence="7">Leaf</tissue>
    </source>
</reference>
<dbReference type="InterPro" id="IPR000608">
    <property type="entry name" value="UBC"/>
</dbReference>
<evidence type="ECO:0000256" key="1">
    <source>
        <dbReference type="ARBA" id="ARBA00022679"/>
    </source>
</evidence>
<dbReference type="PROSITE" id="PS50127">
    <property type="entry name" value="UBC_2"/>
    <property type="match status" value="1"/>
</dbReference>
<keyword evidence="4" id="KW-0547">Nucleotide-binding</keyword>
<evidence type="ECO:0000313" key="6">
    <source>
        <dbReference type="Proteomes" id="UP000694864"/>
    </source>
</evidence>
<keyword evidence="1" id="KW-0808">Transferase</keyword>
<gene>
    <name evidence="7" type="primary">LOC104788702</name>
</gene>
<organism evidence="6 7">
    <name type="scientific">Camelina sativa</name>
    <name type="common">False flax</name>
    <name type="synonym">Myagrum sativum</name>
    <dbReference type="NCBI Taxonomy" id="90675"/>
    <lineage>
        <taxon>Eukaryota</taxon>
        <taxon>Viridiplantae</taxon>
        <taxon>Streptophyta</taxon>
        <taxon>Embryophyta</taxon>
        <taxon>Tracheophyta</taxon>
        <taxon>Spermatophyta</taxon>
        <taxon>Magnoliopsida</taxon>
        <taxon>eudicotyledons</taxon>
        <taxon>Gunneridae</taxon>
        <taxon>Pentapetalae</taxon>
        <taxon>rosids</taxon>
        <taxon>malvids</taxon>
        <taxon>Brassicales</taxon>
        <taxon>Brassicaceae</taxon>
        <taxon>Camelineae</taxon>
        <taxon>Camelina</taxon>
    </lineage>
</organism>
<sequence length="157" mass="18080">MSVKARATQRIQKELKDMKSKHSLYSIGIETKGTEETNVFKWKTTIYGPQGTPYVGGIFQIRIEFPNDYPFKPPKFTFETRIYHPNINSNGSICLDILKDKWTPSLTVEKALLSISALLAAPNPDDPLVPEIGEQFKNDRFKFDQTARKWTEQYAYN</sequence>
<keyword evidence="4" id="KW-0067">ATP-binding</keyword>
<name>A0ABM0ZAL8_CAMSA</name>
<dbReference type="InterPro" id="IPR016135">
    <property type="entry name" value="UBQ-conjugating_enzyme/RWD"/>
</dbReference>
<evidence type="ECO:0000259" key="5">
    <source>
        <dbReference type="PROSITE" id="PS50127"/>
    </source>
</evidence>